<dbReference type="InterPro" id="IPR018357">
    <property type="entry name" value="Hexapep_transf_CS"/>
</dbReference>
<comment type="caution">
    <text evidence="8">The sequence shown here is derived from an EMBL/GenBank/DDBJ whole genome shotgun (WGS) entry which is preliminary data.</text>
</comment>
<dbReference type="PROSITE" id="PS00101">
    <property type="entry name" value="HEXAPEP_TRANSFERASES"/>
    <property type="match status" value="1"/>
</dbReference>
<dbReference type="RefSeq" id="WP_126575211.1">
    <property type="nucleotide sequence ID" value="NZ_RXZH01000007.1"/>
</dbReference>
<evidence type="ECO:0000256" key="2">
    <source>
        <dbReference type="ARBA" id="ARBA00022679"/>
    </source>
</evidence>
<name>A0A3S0N415_9VIBR</name>
<dbReference type="InterPro" id="IPR020019">
    <property type="entry name" value="AcTrfase_PglD-like"/>
</dbReference>
<keyword evidence="3" id="KW-0677">Repeat</keyword>
<accession>A0A3S0N415</accession>
<dbReference type="SUPFAM" id="SSF51161">
    <property type="entry name" value="Trimeric LpxA-like enzymes"/>
    <property type="match status" value="1"/>
</dbReference>
<evidence type="ECO:0000313" key="9">
    <source>
        <dbReference type="Proteomes" id="UP000268973"/>
    </source>
</evidence>
<dbReference type="AlphaFoldDB" id="A0A3S0N415"/>
<evidence type="ECO:0000256" key="3">
    <source>
        <dbReference type="ARBA" id="ARBA00022737"/>
    </source>
</evidence>
<dbReference type="PANTHER" id="PTHR43300:SF7">
    <property type="entry name" value="UDP-N-ACETYLBACILLOSAMINE N-ACETYLTRANSFERASE"/>
    <property type="match status" value="1"/>
</dbReference>
<dbReference type="NCBIfam" id="TIGR03570">
    <property type="entry name" value="NeuD_NnaD"/>
    <property type="match status" value="1"/>
</dbReference>
<keyword evidence="2 8" id="KW-0808">Transferase</keyword>
<feature type="active site" description="Proton acceptor" evidence="5">
    <location>
        <position position="135"/>
    </location>
</feature>
<dbReference type="InterPro" id="IPR041561">
    <property type="entry name" value="PglD_N"/>
</dbReference>
<keyword evidence="4" id="KW-0012">Acyltransferase</keyword>
<dbReference type="GO" id="GO:0016746">
    <property type="term" value="F:acyltransferase activity"/>
    <property type="evidence" value="ECO:0007669"/>
    <property type="project" value="UniProtKB-KW"/>
</dbReference>
<dbReference type="OrthoDB" id="9794407at2"/>
<proteinExistence type="inferred from homology"/>
<sequence>MSKCAILGASGHGKVIAEIAELNGYNSICFFDDRWPEVSQVAHWQVIGTTKQLLENCSCFDAVIVAIGHNQTRIEKQSLLSQKGAHFPTFTHPTATVSQYSQIGEGTVVMAGAVINPFSTIGPSCIINTSATIDHDCVLDEGVHISPGANMAGGVHVGVGSWVGIGASVKQLIKIGNYAVIAAGAAVTRDVLDEQIVAGVPARPLIIKD</sequence>
<keyword evidence="9" id="KW-1185">Reference proteome</keyword>
<feature type="binding site" evidence="6">
    <location>
        <begin position="32"/>
        <end position="33"/>
    </location>
    <ligand>
        <name>substrate</name>
    </ligand>
</feature>
<reference evidence="8 9" key="1">
    <citation type="submission" date="2018-12" db="EMBL/GenBank/DDBJ databases">
        <title>Vibrio sp. isolated from China Sea.</title>
        <authorList>
            <person name="Li Y."/>
        </authorList>
    </citation>
    <scope>NUCLEOTIDE SEQUENCE [LARGE SCALE GENOMIC DNA]</scope>
    <source>
        <strain evidence="8 9">BEI207</strain>
    </source>
</reference>
<evidence type="ECO:0000256" key="4">
    <source>
        <dbReference type="ARBA" id="ARBA00023315"/>
    </source>
</evidence>
<dbReference type="InterPro" id="IPR050179">
    <property type="entry name" value="Trans_hexapeptide_repeat"/>
</dbReference>
<feature type="domain" description="PglD N-terminal" evidence="7">
    <location>
        <begin position="4"/>
        <end position="75"/>
    </location>
</feature>
<organism evidence="8 9">
    <name type="scientific">Vibrio aquaticus</name>
    <dbReference type="NCBI Taxonomy" id="2496559"/>
    <lineage>
        <taxon>Bacteria</taxon>
        <taxon>Pseudomonadati</taxon>
        <taxon>Pseudomonadota</taxon>
        <taxon>Gammaproteobacteria</taxon>
        <taxon>Vibrionales</taxon>
        <taxon>Vibrionaceae</taxon>
        <taxon>Vibrio</taxon>
    </lineage>
</organism>
<feature type="binding site" evidence="6">
    <location>
        <begin position="10"/>
        <end position="12"/>
    </location>
    <ligand>
        <name>substrate</name>
    </ligand>
</feature>
<comment type="similarity">
    <text evidence="1">Belongs to the transferase hexapeptide repeat family.</text>
</comment>
<feature type="binding site" evidence="6">
    <location>
        <position position="68"/>
    </location>
    <ligand>
        <name>substrate</name>
    </ligand>
</feature>
<dbReference type="Pfam" id="PF00132">
    <property type="entry name" value="Hexapep"/>
    <property type="match status" value="1"/>
</dbReference>
<dbReference type="EMBL" id="RXZH01000007">
    <property type="protein sequence ID" value="RTZ14666.1"/>
    <property type="molecule type" value="Genomic_DNA"/>
</dbReference>
<feature type="binding site" evidence="6">
    <location>
        <position position="165"/>
    </location>
    <ligand>
        <name>acetyl-CoA</name>
        <dbReference type="ChEBI" id="CHEBI:57288"/>
    </ligand>
</feature>
<dbReference type="Pfam" id="PF17836">
    <property type="entry name" value="PglD_N"/>
    <property type="match status" value="1"/>
</dbReference>
<feature type="binding site" evidence="6">
    <location>
        <position position="144"/>
    </location>
    <ligand>
        <name>acetyl-CoA</name>
        <dbReference type="ChEBI" id="CHEBI:57288"/>
    </ligand>
</feature>
<dbReference type="Proteomes" id="UP000268973">
    <property type="component" value="Unassembled WGS sequence"/>
</dbReference>
<dbReference type="InterPro" id="IPR011004">
    <property type="entry name" value="Trimer_LpxA-like_sf"/>
</dbReference>
<dbReference type="Gene3D" id="3.40.50.20">
    <property type="match status" value="1"/>
</dbReference>
<dbReference type="InterPro" id="IPR001451">
    <property type="entry name" value="Hexapep"/>
</dbReference>
<protein>
    <submittedName>
        <fullName evidence="8">Acetyltransferase</fullName>
    </submittedName>
</protein>
<dbReference type="CDD" id="cd03360">
    <property type="entry name" value="LbH_AT_putative"/>
    <property type="match status" value="1"/>
</dbReference>
<gene>
    <name evidence="8" type="ORF">EJ063_15250</name>
</gene>
<dbReference type="PANTHER" id="PTHR43300">
    <property type="entry name" value="ACETYLTRANSFERASE"/>
    <property type="match status" value="1"/>
</dbReference>
<feature type="site" description="Increases basicity of active site His" evidence="5">
    <location>
        <position position="136"/>
    </location>
</feature>
<evidence type="ECO:0000256" key="5">
    <source>
        <dbReference type="PIRSR" id="PIRSR620019-1"/>
    </source>
</evidence>
<evidence type="ECO:0000259" key="7">
    <source>
        <dbReference type="Pfam" id="PF17836"/>
    </source>
</evidence>
<evidence type="ECO:0000256" key="6">
    <source>
        <dbReference type="PIRSR" id="PIRSR620019-2"/>
    </source>
</evidence>
<dbReference type="Gene3D" id="2.160.10.10">
    <property type="entry name" value="Hexapeptide repeat proteins"/>
    <property type="match status" value="1"/>
</dbReference>
<evidence type="ECO:0000313" key="8">
    <source>
        <dbReference type="EMBL" id="RTZ14666.1"/>
    </source>
</evidence>
<evidence type="ECO:0000256" key="1">
    <source>
        <dbReference type="ARBA" id="ARBA00007274"/>
    </source>
</evidence>